<comment type="caution">
    <text evidence="2">The sequence shown here is derived from an EMBL/GenBank/DDBJ whole genome shotgun (WGS) entry which is preliminary data.</text>
</comment>
<dbReference type="NCBIfam" id="NF033517">
    <property type="entry name" value="transpos_IS66"/>
    <property type="match status" value="1"/>
</dbReference>
<name>X1HGJ3_9ZZZZ</name>
<dbReference type="InterPro" id="IPR052344">
    <property type="entry name" value="Transposase-related"/>
</dbReference>
<dbReference type="Pfam" id="PF03050">
    <property type="entry name" value="DDE_Tnp_IS66"/>
    <property type="match status" value="1"/>
</dbReference>
<dbReference type="AlphaFoldDB" id="X1HGJ3"/>
<sequence length="281" mass="33380">DFFKELMKLDISRGMLCKATQKASKALEPSYVQLTRHLPNEPQVNVDETGHHDDGKLHWTWCFDTSDYSLFKIDKSRGSKVLEEMLGKDFTGIIGSDYWGAYRKYARLFDVRMQYCMAHLIREIRFLAEHNVKKLSRWGNELLEWLKKLFDTLHRRDKMTAKGFIRSMERIKAEFLKRMRRPPDHKLAKKLARRFKGKTAENYFRFLSEPDVEPTNNGTERQIRPVVIDRRITQGTRGDAGMRWCERIWTIIATCKKQQCNVFDFIHEAVIAYWSNKNIHR</sequence>
<dbReference type="InterPro" id="IPR004291">
    <property type="entry name" value="Transposase_IS66_central"/>
</dbReference>
<proteinExistence type="predicted"/>
<accession>X1HGJ3</accession>
<organism evidence="2">
    <name type="scientific">marine sediment metagenome</name>
    <dbReference type="NCBI Taxonomy" id="412755"/>
    <lineage>
        <taxon>unclassified sequences</taxon>
        <taxon>metagenomes</taxon>
        <taxon>ecological metagenomes</taxon>
    </lineage>
</organism>
<protein>
    <recommendedName>
        <fullName evidence="1">Transposase IS66 central domain-containing protein</fullName>
    </recommendedName>
</protein>
<feature type="domain" description="Transposase IS66 central" evidence="1">
    <location>
        <begin position="4"/>
        <end position="242"/>
    </location>
</feature>
<feature type="non-terminal residue" evidence="2">
    <location>
        <position position="1"/>
    </location>
</feature>
<gene>
    <name evidence="2" type="ORF">S03H2_30431</name>
</gene>
<evidence type="ECO:0000313" key="2">
    <source>
        <dbReference type="EMBL" id="GAH56185.1"/>
    </source>
</evidence>
<evidence type="ECO:0000259" key="1">
    <source>
        <dbReference type="Pfam" id="PF03050"/>
    </source>
</evidence>
<dbReference type="EMBL" id="BARU01018414">
    <property type="protein sequence ID" value="GAH56185.1"/>
    <property type="molecule type" value="Genomic_DNA"/>
</dbReference>
<dbReference type="PANTHER" id="PTHR33678">
    <property type="entry name" value="BLL1576 PROTEIN"/>
    <property type="match status" value="1"/>
</dbReference>
<dbReference type="PANTHER" id="PTHR33678:SF1">
    <property type="entry name" value="BLL1576 PROTEIN"/>
    <property type="match status" value="1"/>
</dbReference>
<reference evidence="2" key="1">
    <citation type="journal article" date="2014" name="Front. Microbiol.">
        <title>High frequency of phylogenetically diverse reductive dehalogenase-homologous genes in deep subseafloor sedimentary metagenomes.</title>
        <authorList>
            <person name="Kawai M."/>
            <person name="Futagami T."/>
            <person name="Toyoda A."/>
            <person name="Takaki Y."/>
            <person name="Nishi S."/>
            <person name="Hori S."/>
            <person name="Arai W."/>
            <person name="Tsubouchi T."/>
            <person name="Morono Y."/>
            <person name="Uchiyama I."/>
            <person name="Ito T."/>
            <person name="Fujiyama A."/>
            <person name="Inagaki F."/>
            <person name="Takami H."/>
        </authorList>
    </citation>
    <scope>NUCLEOTIDE SEQUENCE</scope>
    <source>
        <strain evidence="2">Expedition CK06-06</strain>
    </source>
</reference>